<dbReference type="EMBL" id="PHIG01000048">
    <property type="protein sequence ID" value="PJK28126.1"/>
    <property type="molecule type" value="Genomic_DNA"/>
</dbReference>
<evidence type="ECO:0000256" key="1">
    <source>
        <dbReference type="ARBA" id="ARBA00007031"/>
    </source>
</evidence>
<name>A0A2M9FXE1_9PROT</name>
<dbReference type="GO" id="GO:0006355">
    <property type="term" value="P:regulation of DNA-templated transcription"/>
    <property type="evidence" value="ECO:0007669"/>
    <property type="project" value="InterPro"/>
</dbReference>
<dbReference type="RefSeq" id="WP_109792890.1">
    <property type="nucleotide sequence ID" value="NZ_PHIG01000048.1"/>
</dbReference>
<reference evidence="2 3" key="1">
    <citation type="submission" date="2017-11" db="EMBL/GenBank/DDBJ databases">
        <title>Draft genome sequence of Rhizobiales bacterium SY3-13.</title>
        <authorList>
            <person name="Sun C."/>
        </authorList>
    </citation>
    <scope>NUCLEOTIDE SEQUENCE [LARGE SCALE GENOMIC DNA]</scope>
    <source>
        <strain evidence="2 3">SY3-13</strain>
    </source>
</reference>
<gene>
    <name evidence="2" type="ORF">CVT23_19040</name>
</gene>
<dbReference type="Pfam" id="PF05443">
    <property type="entry name" value="ROS_MUCR"/>
    <property type="match status" value="1"/>
</dbReference>
<comment type="caution">
    <text evidence="2">The sequence shown here is derived from an EMBL/GenBank/DDBJ whole genome shotgun (WGS) entry which is preliminary data.</text>
</comment>
<dbReference type="GO" id="GO:0003677">
    <property type="term" value="F:DNA binding"/>
    <property type="evidence" value="ECO:0007669"/>
    <property type="project" value="InterPro"/>
</dbReference>
<dbReference type="AlphaFoldDB" id="A0A2M9FXE1"/>
<dbReference type="OrthoDB" id="9809693at2"/>
<keyword evidence="3" id="KW-1185">Reference proteome</keyword>
<dbReference type="InterPro" id="IPR041920">
    <property type="entry name" value="ROS/MUCR_sf"/>
</dbReference>
<dbReference type="Gene3D" id="1.10.10.1550">
    <property type="entry name" value="ROS/MUCR transcriptional regulator protein"/>
    <property type="match status" value="1"/>
</dbReference>
<dbReference type="Proteomes" id="UP000229498">
    <property type="component" value="Unassembled WGS sequence"/>
</dbReference>
<accession>A0A2M9FXE1</accession>
<dbReference type="GO" id="GO:0008270">
    <property type="term" value="F:zinc ion binding"/>
    <property type="evidence" value="ECO:0007669"/>
    <property type="project" value="InterPro"/>
</dbReference>
<evidence type="ECO:0000313" key="3">
    <source>
        <dbReference type="Proteomes" id="UP000229498"/>
    </source>
</evidence>
<evidence type="ECO:0000313" key="2">
    <source>
        <dbReference type="EMBL" id="PJK28126.1"/>
    </source>
</evidence>
<proteinExistence type="inferred from homology"/>
<dbReference type="InterPro" id="IPR008807">
    <property type="entry name" value="ROS_MUCR"/>
</dbReference>
<organism evidence="2 3">
    <name type="scientific">Minwuia thermotolerans</name>
    <dbReference type="NCBI Taxonomy" id="2056226"/>
    <lineage>
        <taxon>Bacteria</taxon>
        <taxon>Pseudomonadati</taxon>
        <taxon>Pseudomonadota</taxon>
        <taxon>Alphaproteobacteria</taxon>
        <taxon>Minwuiales</taxon>
        <taxon>Minwuiaceae</taxon>
        <taxon>Minwuia</taxon>
    </lineage>
</organism>
<comment type="similarity">
    <text evidence="1">Belongs to the ros/MucR family.</text>
</comment>
<protein>
    <submittedName>
        <fullName evidence="2">MucR family transcriptional regulator</fullName>
    </submittedName>
</protein>
<sequence>MNANAAEGGAPTHQDLLEMTAEVAAAYVSNNVVPSDELPELISRIHAALASAGTAVEEPEPENQKPAVSIRRSITPDYLICLEDGKKLKMLKRYLRTNFDMSPEEYRAKWNLPSDYPMVAPNYAKKRAEMAKAIGLGRGGRRRAKA</sequence>